<keyword evidence="10" id="KW-0539">Nucleus</keyword>
<evidence type="ECO:0000256" key="3">
    <source>
        <dbReference type="ARBA" id="ARBA00022722"/>
    </source>
</evidence>
<dbReference type="GO" id="GO:0009555">
    <property type="term" value="P:pollen development"/>
    <property type="evidence" value="ECO:0007669"/>
    <property type="project" value="TreeGrafter"/>
</dbReference>
<dbReference type="SMART" id="SM00484">
    <property type="entry name" value="XPGI"/>
    <property type="match status" value="1"/>
</dbReference>
<keyword evidence="8" id="KW-0460">Magnesium</keyword>
<evidence type="ECO:0000256" key="8">
    <source>
        <dbReference type="ARBA" id="ARBA00022842"/>
    </source>
</evidence>
<proteinExistence type="inferred from homology"/>
<sequence>MGEREPPSAALPRSRRVSWSRFSSCKAHSKPLPIPSRAQTRPKTLPLSFLSSSSPPPSPAMGVAGHFWDLLKPYARNEGVDFLRNKRVAIDLSFWIVQHGAAIRNKTSRLRNPHIRTTFFRTVALFSKMGAFPVFVVDGEPSPLKTQARMERFFCNSGVDPSTLSKAEEGEESPVKQRNQAFTRCVRECVELLEILGMPVLRACGEAEALCAQLNSEGHVDACITADSDAFLFGAKCVIKCLRSNCKDPFECYNISDVEAGLGLKRKQMVAIALLVGNDHDLHGVSGFGVDTAVRFVKMFSEDEILARLCEVGKGVFPFSEGSISLAMDPHMPISNEVSPSARSPHCSHCGHPGSKKAHQKTACEYCILNGSENCMEKPTGFKCLCSTCDKDRKTKEQKKYENWQIKMCKMIAAAQKFPNNAIIELYLSNNHGNYGENNGPSLIWDKPKVETLVEFLNYHQHWQPSYIRQRMFPMLTTIYLREVASNPNEGLLLHNQYEFHSIQRIKVRYGHPYYLVKWKKAIQSSVTYDVSGEQSEPEQMESVGANGSDYMLDEPDVPLMLIDNGCCFLLTDENMELVQAAFPKEVRFLEEKRLKESKSKERKSNSRSGKNKAGVADNSESPKSSGIQLSITEFYRSTKALGQAKTGEDSEKNADEPPRDNRKKSADSDQNLPKSVRRRLLFD</sequence>
<dbReference type="GO" id="GO:0005634">
    <property type="term" value="C:nucleus"/>
    <property type="evidence" value="ECO:0007669"/>
    <property type="project" value="UniProtKB-SubCell"/>
</dbReference>
<evidence type="ECO:0000256" key="9">
    <source>
        <dbReference type="ARBA" id="ARBA00023204"/>
    </source>
</evidence>
<dbReference type="InterPro" id="IPR036279">
    <property type="entry name" value="5-3_exonuclease_C_sf"/>
</dbReference>
<comment type="similarity">
    <text evidence="11">Belongs to the XPG/RAD2 endonuclease family. GEN subfamily.</text>
</comment>
<evidence type="ECO:0000256" key="5">
    <source>
        <dbReference type="ARBA" id="ARBA00022759"/>
    </source>
</evidence>
<dbReference type="GO" id="GO:0046872">
    <property type="term" value="F:metal ion binding"/>
    <property type="evidence" value="ECO:0007669"/>
    <property type="project" value="UniProtKB-KW"/>
</dbReference>
<evidence type="ECO:0000256" key="10">
    <source>
        <dbReference type="ARBA" id="ARBA00023242"/>
    </source>
</evidence>
<keyword evidence="7" id="KW-0378">Hydrolase</keyword>
<keyword evidence="4" id="KW-0479">Metal-binding</keyword>
<keyword evidence="6" id="KW-0227">DNA damage</keyword>
<comment type="subcellular location">
    <subcellularLocation>
        <location evidence="2">Nucleus</location>
    </subcellularLocation>
</comment>
<gene>
    <name evidence="17" type="primary">LOC105054587</name>
</gene>
<dbReference type="Proteomes" id="UP000504607">
    <property type="component" value="Chromosome 12"/>
</dbReference>
<accession>A0A6I9RY50</accession>
<dbReference type="InterPro" id="IPR006084">
    <property type="entry name" value="XPG/Rad2"/>
</dbReference>
<evidence type="ECO:0000256" key="13">
    <source>
        <dbReference type="SAM" id="MobiDB-lite"/>
    </source>
</evidence>
<feature type="domain" description="XPG-I" evidence="14">
    <location>
        <begin position="194"/>
        <end position="264"/>
    </location>
</feature>
<dbReference type="InterPro" id="IPR006086">
    <property type="entry name" value="XPG-I_dom"/>
</dbReference>
<dbReference type="PANTHER" id="PTHR11081">
    <property type="entry name" value="FLAP ENDONUCLEASE FAMILY MEMBER"/>
    <property type="match status" value="1"/>
</dbReference>
<feature type="compositionally biased region" description="Polar residues" evidence="13">
    <location>
        <begin position="619"/>
        <end position="632"/>
    </location>
</feature>
<evidence type="ECO:0000256" key="6">
    <source>
        <dbReference type="ARBA" id="ARBA00022763"/>
    </source>
</evidence>
<dbReference type="Pfam" id="PF00752">
    <property type="entry name" value="XPG_N"/>
    <property type="match status" value="1"/>
</dbReference>
<dbReference type="CDD" id="cd09869">
    <property type="entry name" value="PIN_GEN1"/>
    <property type="match status" value="1"/>
</dbReference>
<dbReference type="KEGG" id="egu:105054587"/>
<comment type="cofactor">
    <cofactor evidence="1">
        <name>Mg(2+)</name>
        <dbReference type="ChEBI" id="CHEBI:18420"/>
    </cofactor>
</comment>
<dbReference type="Pfam" id="PF00867">
    <property type="entry name" value="XPG_I"/>
    <property type="match status" value="1"/>
</dbReference>
<evidence type="ECO:0000313" key="17">
    <source>
        <dbReference type="RefSeq" id="XP_010934428.2"/>
    </source>
</evidence>
<keyword evidence="9" id="KW-0234">DNA repair</keyword>
<dbReference type="SUPFAM" id="SSF88723">
    <property type="entry name" value="PIN domain-like"/>
    <property type="match status" value="1"/>
</dbReference>
<dbReference type="SUPFAM" id="SSF47807">
    <property type="entry name" value="5' to 3' exonuclease, C-terminal subdomain"/>
    <property type="match status" value="1"/>
</dbReference>
<dbReference type="Gene3D" id="1.10.150.20">
    <property type="entry name" value="5' to 3' exonuclease, C-terminal subdomain"/>
    <property type="match status" value="1"/>
</dbReference>
<dbReference type="InterPro" id="IPR006085">
    <property type="entry name" value="XPG_DNA_repair_N"/>
</dbReference>
<evidence type="ECO:0000259" key="14">
    <source>
        <dbReference type="SMART" id="SM00484"/>
    </source>
</evidence>
<feature type="domain" description="XPG N-terminal" evidence="15">
    <location>
        <begin position="61"/>
        <end position="152"/>
    </location>
</feature>
<evidence type="ECO:0000259" key="15">
    <source>
        <dbReference type="SMART" id="SM00485"/>
    </source>
</evidence>
<keyword evidence="5" id="KW-0255">Endonuclease</keyword>
<evidence type="ECO:0000256" key="2">
    <source>
        <dbReference type="ARBA" id="ARBA00004123"/>
    </source>
</evidence>
<dbReference type="GO" id="GO:0017108">
    <property type="term" value="F:5'-flap endonuclease activity"/>
    <property type="evidence" value="ECO:0007669"/>
    <property type="project" value="TreeGrafter"/>
</dbReference>
<keyword evidence="16" id="KW-1185">Reference proteome</keyword>
<organism evidence="16 17">
    <name type="scientific">Elaeis guineensis var. tenera</name>
    <name type="common">Oil palm</name>
    <dbReference type="NCBI Taxonomy" id="51953"/>
    <lineage>
        <taxon>Eukaryota</taxon>
        <taxon>Viridiplantae</taxon>
        <taxon>Streptophyta</taxon>
        <taxon>Embryophyta</taxon>
        <taxon>Tracheophyta</taxon>
        <taxon>Spermatophyta</taxon>
        <taxon>Magnoliopsida</taxon>
        <taxon>Liliopsida</taxon>
        <taxon>Arecaceae</taxon>
        <taxon>Arecoideae</taxon>
        <taxon>Cocoseae</taxon>
        <taxon>Elaeidinae</taxon>
        <taxon>Elaeis</taxon>
    </lineage>
</organism>
<dbReference type="InParanoid" id="A0A6I9RY50"/>
<dbReference type="GeneID" id="105054587"/>
<dbReference type="FunFam" id="3.40.50.1010:FF:000032">
    <property type="entry name" value="Flap endonuclease GEN-like 1"/>
    <property type="match status" value="1"/>
</dbReference>
<evidence type="ECO:0000313" key="16">
    <source>
        <dbReference type="Proteomes" id="UP000504607"/>
    </source>
</evidence>
<reference evidence="17" key="1">
    <citation type="submission" date="2025-08" db="UniProtKB">
        <authorList>
            <consortium name="RefSeq"/>
        </authorList>
    </citation>
    <scope>IDENTIFICATION</scope>
</reference>
<evidence type="ECO:0000256" key="4">
    <source>
        <dbReference type="ARBA" id="ARBA00022723"/>
    </source>
</evidence>
<dbReference type="PRINTS" id="PR00853">
    <property type="entry name" value="XPGRADSUPER"/>
</dbReference>
<evidence type="ECO:0000256" key="11">
    <source>
        <dbReference type="ARBA" id="ARBA00038112"/>
    </source>
</evidence>
<dbReference type="RefSeq" id="XP_010934428.2">
    <property type="nucleotide sequence ID" value="XM_010936126.3"/>
</dbReference>
<dbReference type="FunCoup" id="A0A6I9RY50">
    <property type="interactions" value="13"/>
</dbReference>
<dbReference type="InterPro" id="IPR029060">
    <property type="entry name" value="PIN-like_dom_sf"/>
</dbReference>
<dbReference type="AlphaFoldDB" id="A0A6I9RY50"/>
<feature type="region of interest" description="Disordered" evidence="13">
    <location>
        <begin position="530"/>
        <end position="549"/>
    </location>
</feature>
<dbReference type="PANTHER" id="PTHR11081:SF59">
    <property type="entry name" value="FI23547P1"/>
    <property type="match status" value="1"/>
</dbReference>
<feature type="region of interest" description="Disordered" evidence="13">
    <location>
        <begin position="595"/>
        <end position="684"/>
    </location>
</feature>
<protein>
    <recommendedName>
        <fullName evidence="12">Flap endonuclease GEN-like 1</fullName>
    </recommendedName>
</protein>
<keyword evidence="3" id="KW-0540">Nuclease</keyword>
<dbReference type="Gene3D" id="3.40.50.1010">
    <property type="entry name" value="5'-nuclease"/>
    <property type="match status" value="1"/>
</dbReference>
<evidence type="ECO:0000256" key="1">
    <source>
        <dbReference type="ARBA" id="ARBA00001946"/>
    </source>
</evidence>
<dbReference type="GO" id="GO:0006281">
    <property type="term" value="P:DNA repair"/>
    <property type="evidence" value="ECO:0007669"/>
    <property type="project" value="UniProtKB-KW"/>
</dbReference>
<feature type="compositionally biased region" description="Basic and acidic residues" evidence="13">
    <location>
        <begin position="595"/>
        <end position="605"/>
    </location>
</feature>
<evidence type="ECO:0000256" key="7">
    <source>
        <dbReference type="ARBA" id="ARBA00022801"/>
    </source>
</evidence>
<dbReference type="FunFam" id="1.10.150.20:FF:000030">
    <property type="entry name" value="Flap endonuclease GEN-like 1"/>
    <property type="match status" value="1"/>
</dbReference>
<evidence type="ECO:0000256" key="12">
    <source>
        <dbReference type="ARBA" id="ARBA00073453"/>
    </source>
</evidence>
<feature type="compositionally biased region" description="Basic and acidic residues" evidence="13">
    <location>
        <begin position="647"/>
        <end position="668"/>
    </location>
</feature>
<dbReference type="OrthoDB" id="2959108at2759"/>
<dbReference type="SMART" id="SM00485">
    <property type="entry name" value="XPGN"/>
    <property type="match status" value="1"/>
</dbReference>
<name>A0A6I9RY50_ELAGV</name>